<dbReference type="EMBL" id="JAIWYP010000007">
    <property type="protein sequence ID" value="KAH3799642.1"/>
    <property type="molecule type" value="Genomic_DNA"/>
</dbReference>
<gene>
    <name evidence="1" type="ORF">DPMN_153253</name>
</gene>
<reference evidence="1" key="2">
    <citation type="submission" date="2020-11" db="EMBL/GenBank/DDBJ databases">
        <authorList>
            <person name="McCartney M.A."/>
            <person name="Auch B."/>
            <person name="Kono T."/>
            <person name="Mallez S."/>
            <person name="Becker A."/>
            <person name="Gohl D.M."/>
            <person name="Silverstein K.A.T."/>
            <person name="Koren S."/>
            <person name="Bechman K.B."/>
            <person name="Herman A."/>
            <person name="Abrahante J.E."/>
            <person name="Garbe J."/>
        </authorList>
    </citation>
    <scope>NUCLEOTIDE SEQUENCE</scope>
    <source>
        <strain evidence="1">Duluth1</strain>
        <tissue evidence="1">Whole animal</tissue>
    </source>
</reference>
<proteinExistence type="predicted"/>
<dbReference type="AlphaFoldDB" id="A0A9D4J971"/>
<dbReference type="Proteomes" id="UP000828390">
    <property type="component" value="Unassembled WGS sequence"/>
</dbReference>
<reference evidence="1" key="1">
    <citation type="journal article" date="2019" name="bioRxiv">
        <title>The Genome of the Zebra Mussel, Dreissena polymorpha: A Resource for Invasive Species Research.</title>
        <authorList>
            <person name="McCartney M.A."/>
            <person name="Auch B."/>
            <person name="Kono T."/>
            <person name="Mallez S."/>
            <person name="Zhang Y."/>
            <person name="Obille A."/>
            <person name="Becker A."/>
            <person name="Abrahante J.E."/>
            <person name="Garbe J."/>
            <person name="Badalamenti J.P."/>
            <person name="Herman A."/>
            <person name="Mangelson H."/>
            <person name="Liachko I."/>
            <person name="Sullivan S."/>
            <person name="Sone E.D."/>
            <person name="Koren S."/>
            <person name="Silverstein K.A.T."/>
            <person name="Beckman K.B."/>
            <person name="Gohl D.M."/>
        </authorList>
    </citation>
    <scope>NUCLEOTIDE SEQUENCE</scope>
    <source>
        <strain evidence="1">Duluth1</strain>
        <tissue evidence="1">Whole animal</tissue>
    </source>
</reference>
<keyword evidence="2" id="KW-1185">Reference proteome</keyword>
<sequence>MASTVMSRLNRFWTSSSIRFLNKYRLYKSLVVSILLYSLRPGCFTPTQNAGYRHLNI</sequence>
<comment type="caution">
    <text evidence="1">The sequence shown here is derived from an EMBL/GenBank/DDBJ whole genome shotgun (WGS) entry which is preliminary data.</text>
</comment>
<evidence type="ECO:0000313" key="2">
    <source>
        <dbReference type="Proteomes" id="UP000828390"/>
    </source>
</evidence>
<accession>A0A9D4J971</accession>
<evidence type="ECO:0000313" key="1">
    <source>
        <dbReference type="EMBL" id="KAH3799642.1"/>
    </source>
</evidence>
<name>A0A9D4J971_DREPO</name>
<organism evidence="1 2">
    <name type="scientific">Dreissena polymorpha</name>
    <name type="common">Zebra mussel</name>
    <name type="synonym">Mytilus polymorpha</name>
    <dbReference type="NCBI Taxonomy" id="45954"/>
    <lineage>
        <taxon>Eukaryota</taxon>
        <taxon>Metazoa</taxon>
        <taxon>Spiralia</taxon>
        <taxon>Lophotrochozoa</taxon>
        <taxon>Mollusca</taxon>
        <taxon>Bivalvia</taxon>
        <taxon>Autobranchia</taxon>
        <taxon>Heteroconchia</taxon>
        <taxon>Euheterodonta</taxon>
        <taxon>Imparidentia</taxon>
        <taxon>Neoheterodontei</taxon>
        <taxon>Myida</taxon>
        <taxon>Dreissenoidea</taxon>
        <taxon>Dreissenidae</taxon>
        <taxon>Dreissena</taxon>
    </lineage>
</organism>
<protein>
    <submittedName>
        <fullName evidence="1">Uncharacterized protein</fullName>
    </submittedName>
</protein>